<keyword evidence="1" id="KW-0732">Signal</keyword>
<protein>
    <recommendedName>
        <fullName evidence="4">Copper(I)-binding protein</fullName>
    </recommendedName>
</protein>
<dbReference type="PANTHER" id="PTHR36302:SF1">
    <property type="entry name" value="COPPER CHAPERONE PCU(A)C"/>
    <property type="match status" value="1"/>
</dbReference>
<dbReference type="InterPro" id="IPR007410">
    <property type="entry name" value="LpqE-like"/>
</dbReference>
<keyword evidence="3" id="KW-1185">Reference proteome</keyword>
<organism evidence="2 3">
    <name type="scientific">Celeribacter neptunius</name>
    <dbReference type="NCBI Taxonomy" id="588602"/>
    <lineage>
        <taxon>Bacteria</taxon>
        <taxon>Pseudomonadati</taxon>
        <taxon>Pseudomonadota</taxon>
        <taxon>Alphaproteobacteria</taxon>
        <taxon>Rhodobacterales</taxon>
        <taxon>Roseobacteraceae</taxon>
        <taxon>Celeribacter</taxon>
    </lineage>
</organism>
<dbReference type="InterPro" id="IPR058248">
    <property type="entry name" value="Lxx211020-like"/>
</dbReference>
<dbReference type="EMBL" id="FORH01000010">
    <property type="protein sequence ID" value="SFK19490.1"/>
    <property type="molecule type" value="Genomic_DNA"/>
</dbReference>
<sequence>MKKYILTSTLAALLTLGGFSAPALAGPEDVVVENAWSRASIGMNRPGAAYMTIRNTGDEPVTLIGLTTPLAMMPEIHETKTNAEGVSSMNPAGEIAIAPGESVALEPGGLHAMLMRLQELMTEGDTFPLTLLFEDGGEVTVEVPILGIAARGPED</sequence>
<evidence type="ECO:0000313" key="3">
    <source>
        <dbReference type="Proteomes" id="UP000199630"/>
    </source>
</evidence>
<proteinExistence type="predicted"/>
<reference evidence="3" key="1">
    <citation type="submission" date="2016-10" db="EMBL/GenBank/DDBJ databases">
        <authorList>
            <person name="Varghese N."/>
            <person name="Submissions S."/>
        </authorList>
    </citation>
    <scope>NUCLEOTIDE SEQUENCE [LARGE SCALE GENOMIC DNA]</scope>
    <source>
        <strain evidence="3">DSM 26471</strain>
    </source>
</reference>
<evidence type="ECO:0000256" key="1">
    <source>
        <dbReference type="SAM" id="SignalP"/>
    </source>
</evidence>
<dbReference type="RefSeq" id="WP_028095366.1">
    <property type="nucleotide sequence ID" value="NZ_FORH01000010.1"/>
</dbReference>
<dbReference type="InterPro" id="IPR036182">
    <property type="entry name" value="PCuAC_sf"/>
</dbReference>
<evidence type="ECO:0008006" key="4">
    <source>
        <dbReference type="Google" id="ProtNLM"/>
    </source>
</evidence>
<name>A0A1I3XJ52_9RHOB</name>
<dbReference type="Gene3D" id="2.60.40.1890">
    <property type="entry name" value="PCu(A)C copper chaperone"/>
    <property type="match status" value="1"/>
</dbReference>
<dbReference type="OrthoDB" id="9796962at2"/>
<feature type="chain" id="PRO_5011664619" description="Copper(I)-binding protein" evidence="1">
    <location>
        <begin position="26"/>
        <end position="155"/>
    </location>
</feature>
<dbReference type="STRING" id="588602.SAMN04487991_4070"/>
<feature type="signal peptide" evidence="1">
    <location>
        <begin position="1"/>
        <end position="25"/>
    </location>
</feature>
<gene>
    <name evidence="2" type="ORF">SAMN04487991_4070</name>
</gene>
<dbReference type="AlphaFoldDB" id="A0A1I3XJ52"/>
<dbReference type="SUPFAM" id="SSF110087">
    <property type="entry name" value="DR1885-like metal-binding protein"/>
    <property type="match status" value="1"/>
</dbReference>
<accession>A0A1I3XJ52</accession>
<dbReference type="PANTHER" id="PTHR36302">
    <property type="entry name" value="BLR7088 PROTEIN"/>
    <property type="match status" value="1"/>
</dbReference>
<dbReference type="Pfam" id="PF04314">
    <property type="entry name" value="PCuAC"/>
    <property type="match status" value="1"/>
</dbReference>
<evidence type="ECO:0000313" key="2">
    <source>
        <dbReference type="EMBL" id="SFK19490.1"/>
    </source>
</evidence>
<dbReference type="Proteomes" id="UP000199630">
    <property type="component" value="Unassembled WGS sequence"/>
</dbReference>